<organism evidence="2 3">
    <name type="scientific">Pleurodeles waltl</name>
    <name type="common">Iberian ribbed newt</name>
    <dbReference type="NCBI Taxonomy" id="8319"/>
    <lineage>
        <taxon>Eukaryota</taxon>
        <taxon>Metazoa</taxon>
        <taxon>Chordata</taxon>
        <taxon>Craniata</taxon>
        <taxon>Vertebrata</taxon>
        <taxon>Euteleostomi</taxon>
        <taxon>Amphibia</taxon>
        <taxon>Batrachia</taxon>
        <taxon>Caudata</taxon>
        <taxon>Salamandroidea</taxon>
        <taxon>Salamandridae</taxon>
        <taxon>Pleurodelinae</taxon>
        <taxon>Pleurodeles</taxon>
    </lineage>
</organism>
<evidence type="ECO:0000313" key="3">
    <source>
        <dbReference type="Proteomes" id="UP001066276"/>
    </source>
</evidence>
<evidence type="ECO:0000256" key="1">
    <source>
        <dbReference type="SAM" id="MobiDB-lite"/>
    </source>
</evidence>
<feature type="region of interest" description="Disordered" evidence="1">
    <location>
        <begin position="16"/>
        <end position="35"/>
    </location>
</feature>
<comment type="caution">
    <text evidence="2">The sequence shown here is derived from an EMBL/GenBank/DDBJ whole genome shotgun (WGS) entry which is preliminary data.</text>
</comment>
<dbReference type="EMBL" id="JANPWB010000009">
    <property type="protein sequence ID" value="KAJ1155178.1"/>
    <property type="molecule type" value="Genomic_DNA"/>
</dbReference>
<protein>
    <submittedName>
        <fullName evidence="2">Uncharacterized protein</fullName>
    </submittedName>
</protein>
<reference evidence="2" key="1">
    <citation type="journal article" date="2022" name="bioRxiv">
        <title>Sequencing and chromosome-scale assembly of the giantPleurodeles waltlgenome.</title>
        <authorList>
            <person name="Brown T."/>
            <person name="Elewa A."/>
            <person name="Iarovenko S."/>
            <person name="Subramanian E."/>
            <person name="Araus A.J."/>
            <person name="Petzold A."/>
            <person name="Susuki M."/>
            <person name="Suzuki K.-i.T."/>
            <person name="Hayashi T."/>
            <person name="Toyoda A."/>
            <person name="Oliveira C."/>
            <person name="Osipova E."/>
            <person name="Leigh N.D."/>
            <person name="Simon A."/>
            <person name="Yun M.H."/>
        </authorList>
    </citation>
    <scope>NUCLEOTIDE SEQUENCE</scope>
    <source>
        <strain evidence="2">20211129_DDA</strain>
        <tissue evidence="2">Liver</tissue>
    </source>
</reference>
<dbReference type="AlphaFoldDB" id="A0AAV7RWG1"/>
<sequence length="160" mass="16928">MTRRSLVPCAALSEGKVKEGKAELGAGARRRRAGPRAKLMLLHQVSNCSSRSSPGHPEQLSSLNPLRVGPQDYVRPQLGARSRAAPPLAPLTGRTGLTSRPADGTPSNNDLQRLSGAGRGVPGVHTAPLTPVRGPPSWGALVLGGHFDSWPNHAPYIRFK</sequence>
<accession>A0AAV7RWG1</accession>
<feature type="compositionally biased region" description="Polar residues" evidence="1">
    <location>
        <begin position="46"/>
        <end position="64"/>
    </location>
</feature>
<keyword evidence="3" id="KW-1185">Reference proteome</keyword>
<name>A0AAV7RWG1_PLEWA</name>
<evidence type="ECO:0000313" key="2">
    <source>
        <dbReference type="EMBL" id="KAJ1155178.1"/>
    </source>
</evidence>
<gene>
    <name evidence="2" type="ORF">NDU88_007913</name>
</gene>
<feature type="region of interest" description="Disordered" evidence="1">
    <location>
        <begin position="46"/>
        <end position="130"/>
    </location>
</feature>
<proteinExistence type="predicted"/>
<dbReference type="Proteomes" id="UP001066276">
    <property type="component" value="Chromosome 5"/>
</dbReference>